<protein>
    <submittedName>
        <fullName evidence="1">Uncharacterized protein</fullName>
    </submittedName>
</protein>
<organism evidence="1 2">
    <name type="scientific">Prunus armeniaca</name>
    <name type="common">Apricot</name>
    <name type="synonym">Armeniaca vulgaris</name>
    <dbReference type="NCBI Taxonomy" id="36596"/>
    <lineage>
        <taxon>Eukaryota</taxon>
        <taxon>Viridiplantae</taxon>
        <taxon>Streptophyta</taxon>
        <taxon>Embryophyta</taxon>
        <taxon>Tracheophyta</taxon>
        <taxon>Spermatophyta</taxon>
        <taxon>Magnoliopsida</taxon>
        <taxon>eudicotyledons</taxon>
        <taxon>Gunneridae</taxon>
        <taxon>Pentapetalae</taxon>
        <taxon>rosids</taxon>
        <taxon>fabids</taxon>
        <taxon>Rosales</taxon>
        <taxon>Rosaceae</taxon>
        <taxon>Amygdaloideae</taxon>
        <taxon>Amygdaleae</taxon>
        <taxon>Prunus</taxon>
    </lineage>
</organism>
<reference evidence="1 2" key="1">
    <citation type="submission" date="2020-05" db="EMBL/GenBank/DDBJ databases">
        <authorList>
            <person name="Campoy J."/>
            <person name="Schneeberger K."/>
            <person name="Spophaly S."/>
        </authorList>
    </citation>
    <scope>NUCLEOTIDE SEQUENCE [LARGE SCALE GENOMIC DNA]</scope>
    <source>
        <strain evidence="1">PruArmRojPasFocal</strain>
    </source>
</reference>
<sequence length="63" mass="7579">MFVSSSSSHRDGGRYDRNLMHKLRSLSVSKRLPVEFLKGFRFRRDWARIEGLGRSLRREVERR</sequence>
<accession>A0A6J5TJB6</accession>
<proteinExistence type="predicted"/>
<evidence type="ECO:0000313" key="1">
    <source>
        <dbReference type="EMBL" id="CAB4263963.1"/>
    </source>
</evidence>
<dbReference type="AlphaFoldDB" id="A0A6J5TJB6"/>
<name>A0A6J5TJB6_PRUAR</name>
<gene>
    <name evidence="1" type="ORF">CURHAP_LOCUS5388</name>
</gene>
<dbReference type="EMBL" id="CAEKDK010000001">
    <property type="protein sequence ID" value="CAB4263963.1"/>
    <property type="molecule type" value="Genomic_DNA"/>
</dbReference>
<evidence type="ECO:0000313" key="2">
    <source>
        <dbReference type="Proteomes" id="UP000507222"/>
    </source>
</evidence>
<dbReference type="Proteomes" id="UP000507222">
    <property type="component" value="Unassembled WGS sequence"/>
</dbReference>